<evidence type="ECO:0000256" key="2">
    <source>
        <dbReference type="ARBA" id="ARBA00022676"/>
    </source>
</evidence>
<organism evidence="5">
    <name type="scientific">uncultured Avibacterium sp</name>
    <dbReference type="NCBI Taxonomy" id="1936169"/>
    <lineage>
        <taxon>Bacteria</taxon>
        <taxon>Pseudomonadati</taxon>
        <taxon>Pseudomonadota</taxon>
        <taxon>Gammaproteobacteria</taxon>
        <taxon>Pasteurellales</taxon>
        <taxon>Pasteurellaceae</taxon>
        <taxon>Avibacterium</taxon>
        <taxon>environmental samples</taxon>
    </lineage>
</organism>
<sequence>MENYPGFSVLMSVYYKENPNFFDQALSSVWLEQTVCPSQIVLVKDGTLTEDLEKVIKKYIEICGSALDIVSLQKNSGLAYALSQGLEYCKYDYIARMDTDDISTPERFEKQLTFLCKNKDIDVVGTYLAEIDENGNIIKGQVKYPLEHKELKEFFSKRDPLAHPTVFFRKSFFIKAGSYTDEVPLGEDTVLWYHGFINNCHFANIPDVGLLFRRTNSFYKRRSDWKKAISLLRFRLLTINRELGYNINADLYAISYFLISISPSFVKKLVYQFFR</sequence>
<dbReference type="InterPro" id="IPR050834">
    <property type="entry name" value="Glycosyltransf_2"/>
</dbReference>
<dbReference type="EMBL" id="CAAHDN010000018">
    <property type="protein sequence ID" value="VGM96481.1"/>
    <property type="molecule type" value="Genomic_DNA"/>
</dbReference>
<dbReference type="GO" id="GO:0016757">
    <property type="term" value="F:glycosyltransferase activity"/>
    <property type="evidence" value="ECO:0007669"/>
    <property type="project" value="UniProtKB-KW"/>
</dbReference>
<keyword evidence="3 5" id="KW-0808">Transferase</keyword>
<name>A0A486XEG8_9PAST</name>
<dbReference type="InterPro" id="IPR001173">
    <property type="entry name" value="Glyco_trans_2-like"/>
</dbReference>
<proteinExistence type="inferred from homology"/>
<keyword evidence="2" id="KW-0328">Glycosyltransferase</keyword>
<dbReference type="SUPFAM" id="SSF53448">
    <property type="entry name" value="Nucleotide-diphospho-sugar transferases"/>
    <property type="match status" value="1"/>
</dbReference>
<dbReference type="Pfam" id="PF00535">
    <property type="entry name" value="Glycos_transf_2"/>
    <property type="match status" value="1"/>
</dbReference>
<reference evidence="5" key="1">
    <citation type="submission" date="2019-03" db="EMBL/GenBank/DDBJ databases">
        <authorList>
            <consortium name="Pathogen Informatics"/>
        </authorList>
    </citation>
    <scope>NUCLEOTIDE SEQUENCE</scope>
    <source>
        <strain evidence="5">Unknown</strain>
    </source>
</reference>
<dbReference type="Gene3D" id="3.90.550.10">
    <property type="entry name" value="Spore Coat Polysaccharide Biosynthesis Protein SpsA, Chain A"/>
    <property type="match status" value="1"/>
</dbReference>
<evidence type="ECO:0000256" key="1">
    <source>
        <dbReference type="ARBA" id="ARBA00006739"/>
    </source>
</evidence>
<gene>
    <name evidence="5" type="ORF">NCTC4101_01901</name>
</gene>
<evidence type="ECO:0000256" key="3">
    <source>
        <dbReference type="ARBA" id="ARBA00022679"/>
    </source>
</evidence>
<dbReference type="PANTHER" id="PTHR43685:SF5">
    <property type="entry name" value="GLYCOSYLTRANSFERASE EPSE-RELATED"/>
    <property type="match status" value="1"/>
</dbReference>
<dbReference type="InterPro" id="IPR029044">
    <property type="entry name" value="Nucleotide-diphossugar_trans"/>
</dbReference>
<evidence type="ECO:0000313" key="5">
    <source>
        <dbReference type="EMBL" id="VGM96481.1"/>
    </source>
</evidence>
<evidence type="ECO:0000259" key="4">
    <source>
        <dbReference type="Pfam" id="PF00535"/>
    </source>
</evidence>
<dbReference type="PANTHER" id="PTHR43685">
    <property type="entry name" value="GLYCOSYLTRANSFERASE"/>
    <property type="match status" value="1"/>
</dbReference>
<comment type="similarity">
    <text evidence="1">Belongs to the glycosyltransferase 2 family.</text>
</comment>
<feature type="domain" description="Glycosyltransferase 2-like" evidence="4">
    <location>
        <begin position="9"/>
        <end position="170"/>
    </location>
</feature>
<dbReference type="AlphaFoldDB" id="A0A486XEG8"/>
<accession>A0A486XEG8</accession>
<protein>
    <submittedName>
        <fullName evidence="5">Putative glycosyl transferase</fullName>
    </submittedName>
</protein>